<dbReference type="Proteomes" id="UP000826195">
    <property type="component" value="Unassembled WGS sequence"/>
</dbReference>
<reference evidence="1 2" key="1">
    <citation type="journal article" date="2021" name="J. Hered.">
        <title>A chromosome-level genome assembly of the parasitoid wasp, Cotesia glomerata (Hymenoptera: Braconidae).</title>
        <authorList>
            <person name="Pinto B.J."/>
            <person name="Weis J.J."/>
            <person name="Gamble T."/>
            <person name="Ode P.J."/>
            <person name="Paul R."/>
            <person name="Zaspel J.M."/>
        </authorList>
    </citation>
    <scope>NUCLEOTIDE SEQUENCE [LARGE SCALE GENOMIC DNA]</scope>
    <source>
        <strain evidence="1">CgM1</strain>
    </source>
</reference>
<accession>A0AAV7I7R9</accession>
<evidence type="ECO:0000313" key="1">
    <source>
        <dbReference type="EMBL" id="KAH0546236.1"/>
    </source>
</evidence>
<comment type="caution">
    <text evidence="1">The sequence shown here is derived from an EMBL/GenBank/DDBJ whole genome shotgun (WGS) entry which is preliminary data.</text>
</comment>
<keyword evidence="2" id="KW-1185">Reference proteome</keyword>
<dbReference type="EMBL" id="JAHXZJ010002237">
    <property type="protein sequence ID" value="KAH0546236.1"/>
    <property type="molecule type" value="Genomic_DNA"/>
</dbReference>
<gene>
    <name evidence="1" type="ORF">KQX54_007427</name>
</gene>
<proteinExistence type="predicted"/>
<name>A0AAV7I7R9_COTGL</name>
<organism evidence="1 2">
    <name type="scientific">Cotesia glomerata</name>
    <name type="common">Lepidopteran parasitic wasp</name>
    <name type="synonym">Apanteles glomeratus</name>
    <dbReference type="NCBI Taxonomy" id="32391"/>
    <lineage>
        <taxon>Eukaryota</taxon>
        <taxon>Metazoa</taxon>
        <taxon>Ecdysozoa</taxon>
        <taxon>Arthropoda</taxon>
        <taxon>Hexapoda</taxon>
        <taxon>Insecta</taxon>
        <taxon>Pterygota</taxon>
        <taxon>Neoptera</taxon>
        <taxon>Endopterygota</taxon>
        <taxon>Hymenoptera</taxon>
        <taxon>Apocrita</taxon>
        <taxon>Ichneumonoidea</taxon>
        <taxon>Braconidae</taxon>
        <taxon>Microgastrinae</taxon>
        <taxon>Cotesia</taxon>
    </lineage>
</organism>
<sequence length="77" mass="8891">MGELCRGMGLGCIFELNWYYTASIRRSSVESAHGPNDWTPSFISRTKRRGEYNDLRITLDGSRHNKIKFHISNQGTR</sequence>
<protein>
    <submittedName>
        <fullName evidence="1">Uncharacterized protein</fullName>
    </submittedName>
</protein>
<evidence type="ECO:0000313" key="2">
    <source>
        <dbReference type="Proteomes" id="UP000826195"/>
    </source>
</evidence>
<dbReference type="AlphaFoldDB" id="A0AAV7I7R9"/>